<reference evidence="2 3" key="1">
    <citation type="journal article" date="2015" name="Stand. Genomic Sci.">
        <title>Genomic Encyclopedia of Bacterial and Archaeal Type Strains, Phase III: the genomes of soil and plant-associated and newly described type strains.</title>
        <authorList>
            <person name="Whitman W.B."/>
            <person name="Woyke T."/>
            <person name="Klenk H.P."/>
            <person name="Zhou Y."/>
            <person name="Lilburn T.G."/>
            <person name="Beck B.J."/>
            <person name="De Vos P."/>
            <person name="Vandamme P."/>
            <person name="Eisen J.A."/>
            <person name="Garrity G."/>
            <person name="Hugenholtz P."/>
            <person name="Kyrpides N.C."/>
        </authorList>
    </citation>
    <scope>NUCLEOTIDE SEQUENCE [LARGE SCALE GENOMIC DNA]</scope>
    <source>
        <strain evidence="2 3">CGMCC 1.10685</strain>
    </source>
</reference>
<evidence type="ECO:0000313" key="1">
    <source>
        <dbReference type="EMBL" id="QGZ42715.1"/>
    </source>
</evidence>
<sequence>MPFVSVPNCGSVGVIRDLSQHELPINAWTDSSNIRFLDGYCYQFYGYGQVYGTPAVTPLHTSPAISPTGTRYWLYASDKKIYAAYINAGAAVHTNLTRQTAGVDVDYSAQPNEWTSTNLGGVPILNPGNKIDPPQQWSLDPANRCTALSNWPANTYCKSMRAYKVFLVALGVTKAGQEYPYMVKWSTAADPGAVPATWDPSNAAELAGEYDLATGGDRIVDGLPLGDALMIYKENSIWRMSFIGGQDVMGFQKVFGESGALNRNCVVDIEVDGQPSHFVVTANDVIVHNGSSHVQVLDKQARRALFQDLDTAAVGRTFVFKNPFLNEVFICYASIGNSVPNKALVWNYKDKTVSYRTMPNVNHAACGSVDNTLNGTWDADGEPWDSDLTKWNGPDFTPNASRVMMASNDTKFYLLDSSASYDGVLPSSYVERVGLSFGTDVNRKLVRSIRPRITGNDGDTVIVQVGTQQTPYSPPTYTSMTYTIGSTLSCDCMVEGRYIAIRFENGTAFNWRLDSFDIDVQERGRY</sequence>
<reference evidence="2" key="2">
    <citation type="submission" date="2019-07" db="EMBL/GenBank/DDBJ databases">
        <authorList>
            <person name="Whitman W."/>
            <person name="Huntemann M."/>
            <person name="Clum A."/>
            <person name="Pillay M."/>
            <person name="Palaniappan K."/>
            <person name="Varghese N."/>
            <person name="Mikhailova N."/>
            <person name="Stamatis D."/>
            <person name="Reddy T."/>
            <person name="Daum C."/>
            <person name="Shapiro N."/>
            <person name="Ivanova N."/>
            <person name="Kyrpides N."/>
            <person name="Woyke T."/>
        </authorList>
    </citation>
    <scope>NUCLEOTIDE SEQUENCE</scope>
    <source>
        <strain evidence="2">CGMCC 1.10685</strain>
    </source>
</reference>
<name>A0A562P9B1_9BURK</name>
<dbReference type="Proteomes" id="UP000437862">
    <property type="component" value="Chromosome"/>
</dbReference>
<dbReference type="EMBL" id="CP046904">
    <property type="protein sequence ID" value="QGZ42715.1"/>
    <property type="molecule type" value="Genomic_DNA"/>
</dbReference>
<proteinExistence type="predicted"/>
<dbReference type="Proteomes" id="UP000315112">
    <property type="component" value="Unassembled WGS sequence"/>
</dbReference>
<keyword evidence="4" id="KW-1185">Reference proteome</keyword>
<evidence type="ECO:0000313" key="2">
    <source>
        <dbReference type="EMBL" id="TWI41032.1"/>
    </source>
</evidence>
<organism evidence="2 3">
    <name type="scientific">Pseudoduganella flava</name>
    <dbReference type="NCBI Taxonomy" id="871742"/>
    <lineage>
        <taxon>Bacteria</taxon>
        <taxon>Pseudomonadati</taxon>
        <taxon>Pseudomonadota</taxon>
        <taxon>Betaproteobacteria</taxon>
        <taxon>Burkholderiales</taxon>
        <taxon>Oxalobacteraceae</taxon>
        <taxon>Telluria group</taxon>
        <taxon>Pseudoduganella</taxon>
    </lineage>
</organism>
<dbReference type="RefSeq" id="WP_145881924.1">
    <property type="nucleotide sequence ID" value="NZ_CP046904.1"/>
</dbReference>
<gene>
    <name evidence="1" type="ORF">GO485_29230</name>
    <name evidence="2" type="ORF">IP92_05752</name>
</gene>
<dbReference type="OrthoDB" id="8735039at2"/>
<protein>
    <submittedName>
        <fullName evidence="2">Uncharacterized protein</fullName>
    </submittedName>
</protein>
<dbReference type="EMBL" id="VLKW01000018">
    <property type="protein sequence ID" value="TWI41032.1"/>
    <property type="molecule type" value="Genomic_DNA"/>
</dbReference>
<accession>A0A562P9B1</accession>
<evidence type="ECO:0000313" key="3">
    <source>
        <dbReference type="Proteomes" id="UP000315112"/>
    </source>
</evidence>
<reference evidence="1 4" key="3">
    <citation type="submission" date="2019-12" db="EMBL/GenBank/DDBJ databases">
        <title>Draft Genome Sequences of Six Type Strains of the Genus Massilia.</title>
        <authorList>
            <person name="Miess H."/>
            <person name="Frediansyah A."/>
            <person name="Goeker M."/>
            <person name="Gross H."/>
        </authorList>
    </citation>
    <scope>NUCLEOTIDE SEQUENCE [LARGE SCALE GENOMIC DNA]</scope>
    <source>
        <strain evidence="1 4">DSM 26639</strain>
    </source>
</reference>
<evidence type="ECO:0000313" key="4">
    <source>
        <dbReference type="Proteomes" id="UP000437862"/>
    </source>
</evidence>
<dbReference type="AlphaFoldDB" id="A0A562P9B1"/>